<comment type="catalytic activity">
    <reaction evidence="8">
        <text>apo-[ACP] + CoA = holo-[ACP] + adenosine 3',5'-bisphosphate + H(+)</text>
        <dbReference type="Rhea" id="RHEA:12068"/>
        <dbReference type="Rhea" id="RHEA-COMP:9685"/>
        <dbReference type="Rhea" id="RHEA-COMP:9690"/>
        <dbReference type="ChEBI" id="CHEBI:15378"/>
        <dbReference type="ChEBI" id="CHEBI:29999"/>
        <dbReference type="ChEBI" id="CHEBI:57287"/>
        <dbReference type="ChEBI" id="CHEBI:58343"/>
        <dbReference type="ChEBI" id="CHEBI:64479"/>
        <dbReference type="EC" id="2.7.8.7"/>
    </reaction>
</comment>
<dbReference type="NCBIfam" id="TIGR00516">
    <property type="entry name" value="acpS"/>
    <property type="match status" value="1"/>
</dbReference>
<dbReference type="HAMAP" id="MF_00101">
    <property type="entry name" value="AcpS"/>
    <property type="match status" value="1"/>
</dbReference>
<evidence type="ECO:0000256" key="6">
    <source>
        <dbReference type="ARBA" id="ARBA00023098"/>
    </source>
</evidence>
<keyword evidence="2 8" id="KW-0808">Transferase</keyword>
<keyword evidence="3 8" id="KW-0479">Metal-binding</keyword>
<keyword evidence="11" id="KW-1185">Reference proteome</keyword>
<dbReference type="Proteomes" id="UP001501480">
    <property type="component" value="Unassembled WGS sequence"/>
</dbReference>
<evidence type="ECO:0000256" key="5">
    <source>
        <dbReference type="ARBA" id="ARBA00022842"/>
    </source>
</evidence>
<evidence type="ECO:0000313" key="10">
    <source>
        <dbReference type="EMBL" id="GAA2072277.1"/>
    </source>
</evidence>
<feature type="binding site" evidence="8">
    <location>
        <position position="53"/>
    </location>
    <ligand>
        <name>Mg(2+)</name>
        <dbReference type="ChEBI" id="CHEBI:18420"/>
    </ligand>
</feature>
<gene>
    <name evidence="8" type="primary">acpS</name>
    <name evidence="10" type="ORF">GCM10009821_07940</name>
</gene>
<dbReference type="NCBIfam" id="TIGR00556">
    <property type="entry name" value="pantethn_trn"/>
    <property type="match status" value="1"/>
</dbReference>
<dbReference type="EMBL" id="BAAAPY010000001">
    <property type="protein sequence ID" value="GAA2072277.1"/>
    <property type="molecule type" value="Genomic_DNA"/>
</dbReference>
<name>A0ABP5HFZ4_9ACTN</name>
<proteinExistence type="inferred from homology"/>
<comment type="subcellular location">
    <subcellularLocation>
        <location evidence="8">Cytoplasm</location>
    </subcellularLocation>
</comment>
<comment type="cofactor">
    <cofactor evidence="8">
        <name>Mg(2+)</name>
        <dbReference type="ChEBI" id="CHEBI:18420"/>
    </cofactor>
</comment>
<keyword evidence="7 8" id="KW-0275">Fatty acid biosynthesis</keyword>
<dbReference type="RefSeq" id="WP_344324628.1">
    <property type="nucleotide sequence ID" value="NZ_BAAAPY010000001.1"/>
</dbReference>
<feature type="domain" description="4'-phosphopantetheinyl transferase" evidence="9">
    <location>
        <begin position="7"/>
        <end position="95"/>
    </location>
</feature>
<keyword evidence="6 8" id="KW-0443">Lipid metabolism</keyword>
<evidence type="ECO:0000256" key="8">
    <source>
        <dbReference type="HAMAP-Rule" id="MF_00101"/>
    </source>
</evidence>
<comment type="function">
    <text evidence="8">Transfers the 4'-phosphopantetheine moiety from coenzyme A to a Ser of acyl-carrier-protein.</text>
</comment>
<dbReference type="Gene3D" id="3.90.470.20">
    <property type="entry name" value="4'-phosphopantetheinyl transferase domain"/>
    <property type="match status" value="1"/>
</dbReference>
<evidence type="ECO:0000259" key="9">
    <source>
        <dbReference type="Pfam" id="PF01648"/>
    </source>
</evidence>
<dbReference type="InterPro" id="IPR037143">
    <property type="entry name" value="4-PPantetheinyl_Trfase_dom_sf"/>
</dbReference>
<comment type="caution">
    <text evidence="10">The sequence shown here is derived from an EMBL/GenBank/DDBJ whole genome shotgun (WGS) entry which is preliminary data.</text>
</comment>
<protein>
    <recommendedName>
        <fullName evidence="8">Holo-[acyl-carrier-protein] synthase</fullName>
        <shortName evidence="8">Holo-ACP synthase</shortName>
        <ecNumber evidence="8">2.7.8.7</ecNumber>
    </recommendedName>
    <alternativeName>
        <fullName evidence="8">4'-phosphopantetheinyl transferase AcpS</fullName>
    </alternativeName>
</protein>
<dbReference type="InterPro" id="IPR008278">
    <property type="entry name" value="4-PPantetheinyl_Trfase_dom"/>
</dbReference>
<dbReference type="EC" id="2.7.8.7" evidence="8"/>
<reference evidence="11" key="1">
    <citation type="journal article" date="2019" name="Int. J. Syst. Evol. Microbiol.">
        <title>The Global Catalogue of Microorganisms (GCM) 10K type strain sequencing project: providing services to taxonomists for standard genome sequencing and annotation.</title>
        <authorList>
            <consortium name="The Broad Institute Genomics Platform"/>
            <consortium name="The Broad Institute Genome Sequencing Center for Infectious Disease"/>
            <person name="Wu L."/>
            <person name="Ma J."/>
        </authorList>
    </citation>
    <scope>NUCLEOTIDE SEQUENCE [LARGE SCALE GENOMIC DNA]</scope>
    <source>
        <strain evidence="11">JCM 15749</strain>
    </source>
</reference>
<evidence type="ECO:0000256" key="2">
    <source>
        <dbReference type="ARBA" id="ARBA00022679"/>
    </source>
</evidence>
<dbReference type="Pfam" id="PF01648">
    <property type="entry name" value="ACPS"/>
    <property type="match status" value="1"/>
</dbReference>
<sequence length="120" mass="12683">MSARIHGIGVDVVDLARFARTLERTPELGSRLFTAAEAALSLESRAARFAAKEAFVKALRTPAGMSWQDVEVVTDAAGAPSFRLHGAAERRVAELAATLHLSLSHDTSVATAFVVAEVPA</sequence>
<keyword evidence="4 8" id="KW-0276">Fatty acid metabolism</keyword>
<keyword evidence="8" id="KW-0963">Cytoplasm</keyword>
<dbReference type="InterPro" id="IPR002582">
    <property type="entry name" value="ACPS"/>
</dbReference>
<evidence type="ECO:0000256" key="4">
    <source>
        <dbReference type="ARBA" id="ARBA00022832"/>
    </source>
</evidence>
<dbReference type="InterPro" id="IPR004568">
    <property type="entry name" value="Ppantetheine-prot_Trfase_dom"/>
</dbReference>
<keyword evidence="5 8" id="KW-0460">Magnesium</keyword>
<organism evidence="10 11">
    <name type="scientific">Aeromicrobium halocynthiae</name>
    <dbReference type="NCBI Taxonomy" id="560557"/>
    <lineage>
        <taxon>Bacteria</taxon>
        <taxon>Bacillati</taxon>
        <taxon>Actinomycetota</taxon>
        <taxon>Actinomycetes</taxon>
        <taxon>Propionibacteriales</taxon>
        <taxon>Nocardioidaceae</taxon>
        <taxon>Aeromicrobium</taxon>
    </lineage>
</organism>
<comment type="similarity">
    <text evidence="8">Belongs to the P-Pant transferase superfamily. AcpS family.</text>
</comment>
<dbReference type="NCBIfam" id="NF000832">
    <property type="entry name" value="PRK00070.3-2"/>
    <property type="match status" value="1"/>
</dbReference>
<dbReference type="SUPFAM" id="SSF56214">
    <property type="entry name" value="4'-phosphopantetheinyl transferase"/>
    <property type="match status" value="1"/>
</dbReference>
<keyword evidence="1 8" id="KW-0444">Lipid biosynthesis</keyword>
<evidence type="ECO:0000256" key="3">
    <source>
        <dbReference type="ARBA" id="ARBA00022723"/>
    </source>
</evidence>
<evidence type="ECO:0000313" key="11">
    <source>
        <dbReference type="Proteomes" id="UP001501480"/>
    </source>
</evidence>
<evidence type="ECO:0000256" key="1">
    <source>
        <dbReference type="ARBA" id="ARBA00022516"/>
    </source>
</evidence>
<accession>A0ABP5HFZ4</accession>
<feature type="binding site" evidence="8">
    <location>
        <position position="11"/>
    </location>
    <ligand>
        <name>Mg(2+)</name>
        <dbReference type="ChEBI" id="CHEBI:18420"/>
    </ligand>
</feature>
<evidence type="ECO:0000256" key="7">
    <source>
        <dbReference type="ARBA" id="ARBA00023160"/>
    </source>
</evidence>